<dbReference type="Pfam" id="PF09851">
    <property type="entry name" value="SHOCT"/>
    <property type="match status" value="1"/>
</dbReference>
<dbReference type="InterPro" id="IPR018649">
    <property type="entry name" value="SHOCT"/>
</dbReference>
<evidence type="ECO:0000313" key="3">
    <source>
        <dbReference type="EMBL" id="MCO6408411.1"/>
    </source>
</evidence>
<sequence length="295" mass="31443">MSQFSEEGREALAQIASRHDVSPDAVEHVLLALLAGQGSQAQFNHPDLGGMGQWSQGGMTMVGDMFNNTLKARVDSLCSEVAQLMQRSELLHRPNQGASQSQSQGDGTSLFVAGRESGNWWPAGLGHAASTGAQNQMRYAWFPDKARLAIDAGDGKVHVYDTADHRIGGFSQQQSGDQTLSFTSQHGPVKLSELSEVPMGEEPDLKSGSGAKQGAKALSEALLKSAAGSRTKDHEPEAETMAAPTGMSNASDLVQSSAEEADIFAKIERLAALHQKGILTDQEYQAKKAELLARI</sequence>
<name>A0ABT1CSP2_9HYPH</name>
<feature type="domain" description="SHOCT" evidence="2">
    <location>
        <begin position="266"/>
        <end position="292"/>
    </location>
</feature>
<feature type="region of interest" description="Disordered" evidence="1">
    <location>
        <begin position="225"/>
        <end position="254"/>
    </location>
</feature>
<gene>
    <name evidence="3" type="ORF">GTW23_09525</name>
</gene>
<keyword evidence="4" id="KW-1185">Reference proteome</keyword>
<dbReference type="EMBL" id="JAAAML010000001">
    <property type="protein sequence ID" value="MCO6408411.1"/>
    <property type="molecule type" value="Genomic_DNA"/>
</dbReference>
<evidence type="ECO:0000256" key="1">
    <source>
        <dbReference type="SAM" id="MobiDB-lite"/>
    </source>
</evidence>
<comment type="caution">
    <text evidence="3">The sequence shown here is derived from an EMBL/GenBank/DDBJ whole genome shotgun (WGS) entry which is preliminary data.</text>
</comment>
<accession>A0ABT1CSP2</accession>
<proteinExistence type="predicted"/>
<dbReference type="RefSeq" id="WP_252915523.1">
    <property type="nucleotide sequence ID" value="NZ_JAAAML010000001.1"/>
</dbReference>
<organism evidence="3 4">
    <name type="scientific">Hoeflea alexandrii</name>
    <dbReference type="NCBI Taxonomy" id="288436"/>
    <lineage>
        <taxon>Bacteria</taxon>
        <taxon>Pseudomonadati</taxon>
        <taxon>Pseudomonadota</taxon>
        <taxon>Alphaproteobacteria</taxon>
        <taxon>Hyphomicrobiales</taxon>
        <taxon>Rhizobiaceae</taxon>
        <taxon>Hoeflea</taxon>
    </lineage>
</organism>
<reference evidence="3 4" key="1">
    <citation type="submission" date="2020-01" db="EMBL/GenBank/DDBJ databases">
        <title>Genomes of bacteria type strains.</title>
        <authorList>
            <person name="Chen J."/>
            <person name="Zhu S."/>
            <person name="Yang J."/>
        </authorList>
    </citation>
    <scope>NUCLEOTIDE SEQUENCE [LARGE SCALE GENOMIC DNA]</scope>
    <source>
        <strain evidence="3 4">DSM 16655</strain>
    </source>
</reference>
<dbReference type="Proteomes" id="UP001320715">
    <property type="component" value="Unassembled WGS sequence"/>
</dbReference>
<protein>
    <submittedName>
        <fullName evidence="3">SHOCT domain-containing protein</fullName>
    </submittedName>
</protein>
<evidence type="ECO:0000259" key="2">
    <source>
        <dbReference type="Pfam" id="PF09851"/>
    </source>
</evidence>
<evidence type="ECO:0000313" key="4">
    <source>
        <dbReference type="Proteomes" id="UP001320715"/>
    </source>
</evidence>